<comment type="caution">
    <text evidence="2">The sequence shown here is derived from an EMBL/GenBank/DDBJ whole genome shotgun (WGS) entry which is preliminary data.</text>
</comment>
<dbReference type="Proteomes" id="UP000050497">
    <property type="component" value="Unassembled WGS sequence"/>
</dbReference>
<dbReference type="OrthoDB" id="9815686at2"/>
<organism evidence="2 4">
    <name type="scientific">Saliniramus fredricksonii</name>
    <dbReference type="NCBI Taxonomy" id="1653334"/>
    <lineage>
        <taxon>Bacteria</taxon>
        <taxon>Pseudomonadati</taxon>
        <taxon>Pseudomonadota</taxon>
        <taxon>Alphaproteobacteria</taxon>
        <taxon>Hyphomicrobiales</taxon>
        <taxon>Salinarimonadaceae</taxon>
        <taxon>Saliniramus</taxon>
    </lineage>
</organism>
<accession>A0A0P7Y5U1</accession>
<feature type="transmembrane region" description="Helical" evidence="1">
    <location>
        <begin position="69"/>
        <end position="89"/>
    </location>
</feature>
<sequence length="131" mass="14078">MNIAILLAAPPAIQIHTFAALGALFLGLAQFTTPAGAPIHRVLGYGWVSLMLVTTLSSFLISANPIVGRFSWIHGLSVFTTVMIVVAIIKARRQEVKAHRAIMINLFIFALVLTGAFTLLPGRVMHAVVFG</sequence>
<reference evidence="3 5" key="2">
    <citation type="submission" date="2016-08" db="EMBL/GenBank/DDBJ databases">
        <authorList>
            <person name="Varghese N."/>
            <person name="Submissions Spin"/>
        </authorList>
    </citation>
    <scope>NUCLEOTIDE SEQUENCE [LARGE SCALE GENOMIC DNA]</scope>
    <source>
        <strain evidence="3 5">HL-109</strain>
    </source>
</reference>
<gene>
    <name evidence="3" type="ORF">GA0071312_3658</name>
    <name evidence="2" type="ORF">HLUCCO17_00835</name>
</gene>
<feature type="transmembrane region" description="Helical" evidence="1">
    <location>
        <begin position="12"/>
        <end position="31"/>
    </location>
</feature>
<dbReference type="EMBL" id="FMBM01000003">
    <property type="protein sequence ID" value="SCC82650.1"/>
    <property type="molecule type" value="Genomic_DNA"/>
</dbReference>
<proteinExistence type="predicted"/>
<dbReference type="STRING" id="1653334.GA0071312_3658"/>
<evidence type="ECO:0000313" key="3">
    <source>
        <dbReference type="EMBL" id="SCC82650.1"/>
    </source>
</evidence>
<evidence type="ECO:0000313" key="4">
    <source>
        <dbReference type="Proteomes" id="UP000050497"/>
    </source>
</evidence>
<keyword evidence="1" id="KW-0472">Membrane</keyword>
<dbReference type="EMBL" id="LJSX01000001">
    <property type="protein sequence ID" value="KPQ12673.1"/>
    <property type="molecule type" value="Genomic_DNA"/>
</dbReference>
<dbReference type="InterPro" id="IPR018750">
    <property type="entry name" value="DUF2306_membrane"/>
</dbReference>
<evidence type="ECO:0000313" key="2">
    <source>
        <dbReference type="EMBL" id="KPQ12673.1"/>
    </source>
</evidence>
<protein>
    <submittedName>
        <fullName evidence="2">Putative membrane protein</fullName>
    </submittedName>
    <submittedName>
        <fullName evidence="3">Uncharacterized membrane protein</fullName>
    </submittedName>
</protein>
<dbReference type="Pfam" id="PF10067">
    <property type="entry name" value="DUF2306"/>
    <property type="match status" value="1"/>
</dbReference>
<feature type="transmembrane region" description="Helical" evidence="1">
    <location>
        <begin position="43"/>
        <end position="63"/>
    </location>
</feature>
<feature type="transmembrane region" description="Helical" evidence="1">
    <location>
        <begin position="101"/>
        <end position="120"/>
    </location>
</feature>
<evidence type="ECO:0000313" key="5">
    <source>
        <dbReference type="Proteomes" id="UP000182800"/>
    </source>
</evidence>
<dbReference type="AlphaFoldDB" id="A0A0P7Y5U1"/>
<name>A0A0P7Y5U1_9HYPH</name>
<keyword evidence="5" id="KW-1185">Reference proteome</keyword>
<keyword evidence="1" id="KW-0812">Transmembrane</keyword>
<evidence type="ECO:0000256" key="1">
    <source>
        <dbReference type="SAM" id="Phobius"/>
    </source>
</evidence>
<reference evidence="2 4" key="1">
    <citation type="submission" date="2015-09" db="EMBL/GenBank/DDBJ databases">
        <title>Identification and resolution of microdiversity through metagenomic sequencing of parallel consortia.</title>
        <authorList>
            <person name="Nelson W.C."/>
            <person name="Romine M.F."/>
            <person name="Lindemann S.R."/>
        </authorList>
    </citation>
    <scope>NUCLEOTIDE SEQUENCE [LARGE SCALE GENOMIC DNA]</scope>
    <source>
        <strain evidence="2">HL-109</strain>
    </source>
</reference>
<dbReference type="Proteomes" id="UP000182800">
    <property type="component" value="Unassembled WGS sequence"/>
</dbReference>
<keyword evidence="1" id="KW-1133">Transmembrane helix</keyword>
<dbReference type="RefSeq" id="WP_074446446.1">
    <property type="nucleotide sequence ID" value="NZ_FMBM01000003.1"/>
</dbReference>